<reference evidence="3 4" key="1">
    <citation type="submission" date="2023-07" db="EMBL/GenBank/DDBJ databases">
        <title>Comparative genomics of wheat-associated soil bacteria to identify genetic determinants of phenazine resistance.</title>
        <authorList>
            <person name="Mouncey N."/>
        </authorList>
    </citation>
    <scope>NUCLEOTIDE SEQUENCE [LARGE SCALE GENOMIC DNA]</scope>
    <source>
        <strain evidence="3 4">V2I4</strain>
    </source>
</reference>
<keyword evidence="4" id="KW-1185">Reference proteome</keyword>
<name>A0ABU0T7V5_9ACTN</name>
<dbReference type="Proteomes" id="UP001230328">
    <property type="component" value="Unassembled WGS sequence"/>
</dbReference>
<keyword evidence="2" id="KW-0472">Membrane</keyword>
<comment type="caution">
    <text evidence="3">The sequence shown here is derived from an EMBL/GenBank/DDBJ whole genome shotgun (WGS) entry which is preliminary data.</text>
</comment>
<feature type="transmembrane region" description="Helical" evidence="2">
    <location>
        <begin position="16"/>
        <end position="35"/>
    </location>
</feature>
<feature type="region of interest" description="Disordered" evidence="1">
    <location>
        <begin position="127"/>
        <end position="150"/>
    </location>
</feature>
<gene>
    <name evidence="3" type="ORF">QF035_009470</name>
</gene>
<evidence type="ECO:0000256" key="1">
    <source>
        <dbReference type="SAM" id="MobiDB-lite"/>
    </source>
</evidence>
<organism evidence="3 4">
    <name type="scientific">Streptomyces umbrinus</name>
    <dbReference type="NCBI Taxonomy" id="67370"/>
    <lineage>
        <taxon>Bacteria</taxon>
        <taxon>Bacillati</taxon>
        <taxon>Actinomycetota</taxon>
        <taxon>Actinomycetes</taxon>
        <taxon>Kitasatosporales</taxon>
        <taxon>Streptomycetaceae</taxon>
        <taxon>Streptomyces</taxon>
        <taxon>Streptomyces phaeochromogenes group</taxon>
    </lineage>
</organism>
<sequence length="150" mass="14950">MVTPWSPSGTPQTRPWAGLLHLFGLATMLFGLVYAHSVSTESVASHVAPATATATHGGSGQAEAATEDAEPVLLETPSGSHGDGHQTSHPAQKCVPGQPQHGVSLDAPGTSPLDMAFSAAEATLGQAAPIGSGSTGSGLAESRTSAVMQV</sequence>
<keyword evidence="2" id="KW-0812">Transmembrane</keyword>
<proteinExistence type="predicted"/>
<keyword evidence="2" id="KW-1133">Transmembrane helix</keyword>
<dbReference type="EMBL" id="JAUSZI010000002">
    <property type="protein sequence ID" value="MDQ1031888.1"/>
    <property type="molecule type" value="Genomic_DNA"/>
</dbReference>
<evidence type="ECO:0000256" key="2">
    <source>
        <dbReference type="SAM" id="Phobius"/>
    </source>
</evidence>
<evidence type="ECO:0000313" key="3">
    <source>
        <dbReference type="EMBL" id="MDQ1031888.1"/>
    </source>
</evidence>
<evidence type="ECO:0000313" key="4">
    <source>
        <dbReference type="Proteomes" id="UP001230328"/>
    </source>
</evidence>
<accession>A0ABU0T7V5</accession>
<feature type="region of interest" description="Disordered" evidence="1">
    <location>
        <begin position="52"/>
        <end position="112"/>
    </location>
</feature>
<protein>
    <submittedName>
        <fullName evidence="3">Uncharacterized protein</fullName>
    </submittedName>
</protein>